<comment type="caution">
    <text evidence="1">The sequence shown here is derived from an EMBL/GenBank/DDBJ whole genome shotgun (WGS) entry which is preliminary data.</text>
</comment>
<reference evidence="1" key="1">
    <citation type="submission" date="2022-05" db="EMBL/GenBank/DDBJ databases">
        <title>Comparative Genomics of Spacecraft Associated Microbes.</title>
        <authorList>
            <person name="Tran M.T."/>
            <person name="Wright A."/>
            <person name="Seuylemezian A."/>
            <person name="Eisen J."/>
            <person name="Coil D."/>
        </authorList>
    </citation>
    <scope>NUCLEOTIDE SEQUENCE</scope>
    <source>
        <strain evidence="1">214.1.1</strain>
    </source>
</reference>
<dbReference type="AlphaFoldDB" id="A0A9X2IQ32"/>
<accession>A0A9X2IQ32</accession>
<dbReference type="RefSeq" id="WP_251225319.1">
    <property type="nucleotide sequence ID" value="NZ_JAMBOL010000052.1"/>
</dbReference>
<organism evidence="1 2">
    <name type="scientific">Halalkalibacter oceani</name>
    <dbReference type="NCBI Taxonomy" id="1653776"/>
    <lineage>
        <taxon>Bacteria</taxon>
        <taxon>Bacillati</taxon>
        <taxon>Bacillota</taxon>
        <taxon>Bacilli</taxon>
        <taxon>Bacillales</taxon>
        <taxon>Bacillaceae</taxon>
        <taxon>Halalkalibacter</taxon>
    </lineage>
</organism>
<name>A0A9X2IQ32_9BACI</name>
<protein>
    <submittedName>
        <fullName evidence="1">Uncharacterized protein</fullName>
    </submittedName>
</protein>
<evidence type="ECO:0000313" key="2">
    <source>
        <dbReference type="Proteomes" id="UP001139179"/>
    </source>
</evidence>
<gene>
    <name evidence="1" type="ORF">M3202_21780</name>
</gene>
<keyword evidence="2" id="KW-1185">Reference proteome</keyword>
<sequence length="56" mass="6613">MNILKNLFIEKCPKCNDVLVNKTHTLTAQIIKFCPNGHYEKEFHPTIESYIEKYLT</sequence>
<proteinExistence type="predicted"/>
<evidence type="ECO:0000313" key="1">
    <source>
        <dbReference type="EMBL" id="MCM3716674.1"/>
    </source>
</evidence>
<dbReference type="EMBL" id="JAMBOL010000052">
    <property type="protein sequence ID" value="MCM3716674.1"/>
    <property type="molecule type" value="Genomic_DNA"/>
</dbReference>
<dbReference type="Proteomes" id="UP001139179">
    <property type="component" value="Unassembled WGS sequence"/>
</dbReference>